<evidence type="ECO:0000256" key="2">
    <source>
        <dbReference type="ARBA" id="ARBA00023015"/>
    </source>
</evidence>
<comment type="subcellular location">
    <subcellularLocation>
        <location evidence="1">Nucleus</location>
    </subcellularLocation>
</comment>
<dbReference type="Pfam" id="PF26575">
    <property type="entry name" value="HHO5_N"/>
    <property type="match status" value="1"/>
</dbReference>
<evidence type="ECO:0000256" key="6">
    <source>
        <dbReference type="SAM" id="MobiDB-lite"/>
    </source>
</evidence>
<dbReference type="NCBIfam" id="TIGR01557">
    <property type="entry name" value="myb_SHAQKYF"/>
    <property type="match status" value="1"/>
</dbReference>
<keyword evidence="8" id="KW-0371">Homeobox</keyword>
<dbReference type="Proteomes" id="UP000325081">
    <property type="component" value="Unassembled WGS sequence"/>
</dbReference>
<keyword evidence="2" id="KW-0805">Transcription regulation</keyword>
<evidence type="ECO:0000259" key="7">
    <source>
        <dbReference type="Pfam" id="PF26575"/>
    </source>
</evidence>
<evidence type="ECO:0000256" key="3">
    <source>
        <dbReference type="ARBA" id="ARBA00023125"/>
    </source>
</evidence>
<dbReference type="EMBL" id="BKCP01004405">
    <property type="protein sequence ID" value="GER30849.1"/>
    <property type="molecule type" value="Genomic_DNA"/>
</dbReference>
<keyword evidence="5" id="KW-0539">Nucleus</keyword>
<dbReference type="InterPro" id="IPR009057">
    <property type="entry name" value="Homeodomain-like_sf"/>
</dbReference>
<gene>
    <name evidence="8" type="ORF">STAS_06808</name>
</gene>
<keyword evidence="4" id="KW-0804">Transcription</keyword>
<reference evidence="9" key="1">
    <citation type="journal article" date="2019" name="Curr. Biol.">
        <title>Genome Sequence of Striga asiatica Provides Insight into the Evolution of Plant Parasitism.</title>
        <authorList>
            <person name="Yoshida S."/>
            <person name="Kim S."/>
            <person name="Wafula E.K."/>
            <person name="Tanskanen J."/>
            <person name="Kim Y.M."/>
            <person name="Honaas L."/>
            <person name="Yang Z."/>
            <person name="Spallek T."/>
            <person name="Conn C.E."/>
            <person name="Ichihashi Y."/>
            <person name="Cheong K."/>
            <person name="Cui S."/>
            <person name="Der J.P."/>
            <person name="Gundlach H."/>
            <person name="Jiao Y."/>
            <person name="Hori C."/>
            <person name="Ishida J.K."/>
            <person name="Kasahara H."/>
            <person name="Kiba T."/>
            <person name="Kim M.S."/>
            <person name="Koo N."/>
            <person name="Laohavisit A."/>
            <person name="Lee Y.H."/>
            <person name="Lumba S."/>
            <person name="McCourt P."/>
            <person name="Mortimer J.C."/>
            <person name="Mutuku J.M."/>
            <person name="Nomura T."/>
            <person name="Sasaki-Sekimoto Y."/>
            <person name="Seto Y."/>
            <person name="Wang Y."/>
            <person name="Wakatake T."/>
            <person name="Sakakibara H."/>
            <person name="Demura T."/>
            <person name="Yamaguchi S."/>
            <person name="Yoneyama K."/>
            <person name="Manabe R.I."/>
            <person name="Nelson D.C."/>
            <person name="Schulman A.H."/>
            <person name="Timko M.P."/>
            <person name="dePamphilis C.W."/>
            <person name="Choi D."/>
            <person name="Shirasu K."/>
        </authorList>
    </citation>
    <scope>NUCLEOTIDE SEQUENCE [LARGE SCALE GENOMIC DNA]</scope>
    <source>
        <strain evidence="9">cv. UVA1</strain>
    </source>
</reference>
<protein>
    <submittedName>
        <fullName evidence="8">Homeodomain-like superfamily protein</fullName>
    </submittedName>
</protein>
<dbReference type="InterPro" id="IPR058673">
    <property type="entry name" value="HHO5-like_N"/>
</dbReference>
<dbReference type="PANTHER" id="PTHR31003:SF3">
    <property type="entry name" value="HOMEODOMAIN-LIKE SUPERFAMILY PROTEIN-RELATED"/>
    <property type="match status" value="1"/>
</dbReference>
<dbReference type="PANTHER" id="PTHR31003">
    <property type="entry name" value="MYB FAMILY TRANSCRIPTION FACTOR"/>
    <property type="match status" value="1"/>
</dbReference>
<dbReference type="GO" id="GO:0003677">
    <property type="term" value="F:DNA binding"/>
    <property type="evidence" value="ECO:0007669"/>
    <property type="project" value="UniProtKB-KW"/>
</dbReference>
<comment type="caution">
    <text evidence="8">The sequence shown here is derived from an EMBL/GenBank/DDBJ whole genome shotgun (WGS) entry which is preliminary data.</text>
</comment>
<proteinExistence type="predicted"/>
<feature type="region of interest" description="Disordered" evidence="6">
    <location>
        <begin position="90"/>
        <end position="109"/>
    </location>
</feature>
<dbReference type="GO" id="GO:0003700">
    <property type="term" value="F:DNA-binding transcription factor activity"/>
    <property type="evidence" value="ECO:0007669"/>
    <property type="project" value="InterPro"/>
</dbReference>
<evidence type="ECO:0000256" key="4">
    <source>
        <dbReference type="ARBA" id="ARBA00023163"/>
    </source>
</evidence>
<dbReference type="Gene3D" id="1.10.10.60">
    <property type="entry name" value="Homeodomain-like"/>
    <property type="match status" value="1"/>
</dbReference>
<sequence length="276" mass="31281">MDFDNNMVNNSKEVNLDESSQNSFPITINDILRKVSHISNSYEKSSELALHIRKYGDELKKVEHLQRELPLSMELLQEGIVRLEEEKMQCKVNKSDPKGDDPGAKMSMDDKSSWMRSAQLWTAPVEYETGIDNIPISKSKRVHASGRVAFAPYKKPSQLPKQEEGKLQNKSRLCWGMEMHLKFVDALKTLGGAYVATPKRIRAVMQVKGLTNDQIKSHLQKYRIHLRREQEKNLSAGTSSGLQCLSDSQMGTIDGSSQDLNLANHSVDYDDVMQEN</sequence>
<dbReference type="AlphaFoldDB" id="A0A5A7PDH6"/>
<feature type="domain" description="HHO5-like N-terminal" evidence="7">
    <location>
        <begin position="17"/>
        <end position="88"/>
    </location>
</feature>
<dbReference type="FunFam" id="1.10.10.60:FF:000007">
    <property type="entry name" value="Two-component response regulator"/>
    <property type="match status" value="1"/>
</dbReference>
<evidence type="ECO:0000313" key="8">
    <source>
        <dbReference type="EMBL" id="GER30849.1"/>
    </source>
</evidence>
<dbReference type="OrthoDB" id="1908613at2759"/>
<name>A0A5A7PDH6_STRAF</name>
<dbReference type="GO" id="GO:0005634">
    <property type="term" value="C:nucleus"/>
    <property type="evidence" value="ECO:0007669"/>
    <property type="project" value="UniProtKB-SubCell"/>
</dbReference>
<evidence type="ECO:0000313" key="9">
    <source>
        <dbReference type="Proteomes" id="UP000325081"/>
    </source>
</evidence>
<keyword evidence="3 8" id="KW-0238">DNA-binding</keyword>
<dbReference type="SUPFAM" id="SSF46689">
    <property type="entry name" value="Homeodomain-like"/>
    <property type="match status" value="1"/>
</dbReference>
<dbReference type="InterPro" id="IPR044787">
    <property type="entry name" value="HHO5-like"/>
</dbReference>
<evidence type="ECO:0000256" key="5">
    <source>
        <dbReference type="ARBA" id="ARBA00023242"/>
    </source>
</evidence>
<organism evidence="8 9">
    <name type="scientific">Striga asiatica</name>
    <name type="common">Asiatic witchweed</name>
    <name type="synonym">Buchnera asiatica</name>
    <dbReference type="NCBI Taxonomy" id="4170"/>
    <lineage>
        <taxon>Eukaryota</taxon>
        <taxon>Viridiplantae</taxon>
        <taxon>Streptophyta</taxon>
        <taxon>Embryophyta</taxon>
        <taxon>Tracheophyta</taxon>
        <taxon>Spermatophyta</taxon>
        <taxon>Magnoliopsida</taxon>
        <taxon>eudicotyledons</taxon>
        <taxon>Gunneridae</taxon>
        <taxon>Pentapetalae</taxon>
        <taxon>asterids</taxon>
        <taxon>lamiids</taxon>
        <taxon>Lamiales</taxon>
        <taxon>Orobanchaceae</taxon>
        <taxon>Buchnereae</taxon>
        <taxon>Striga</taxon>
    </lineage>
</organism>
<evidence type="ECO:0000256" key="1">
    <source>
        <dbReference type="ARBA" id="ARBA00004123"/>
    </source>
</evidence>
<accession>A0A5A7PDH6</accession>
<dbReference type="InterPro" id="IPR006447">
    <property type="entry name" value="Myb_dom_plants"/>
</dbReference>
<keyword evidence="9" id="KW-1185">Reference proteome</keyword>